<dbReference type="PANTHER" id="PTHR21043:SF0">
    <property type="entry name" value="MITOCHONDRIAL ASSEMBLY OF RIBOSOMAL LARGE SUBUNIT PROTEIN 1"/>
    <property type="match status" value="1"/>
</dbReference>
<reference evidence="3 4" key="1">
    <citation type="submission" date="2017-03" db="EMBL/GenBank/DDBJ databases">
        <authorList>
            <person name="Afonso C.L."/>
            <person name="Miller P.J."/>
            <person name="Scott M.A."/>
            <person name="Spackman E."/>
            <person name="Goraichik I."/>
            <person name="Dimitrov K.M."/>
            <person name="Suarez D.L."/>
            <person name="Swayne D.E."/>
        </authorList>
    </citation>
    <scope>NUCLEOTIDE SEQUENCE [LARGE SCALE GENOMIC DNA]</scope>
    <source>
        <strain evidence="3 4">CECT 7971</strain>
    </source>
</reference>
<dbReference type="InterPro" id="IPR043519">
    <property type="entry name" value="NT_sf"/>
</dbReference>
<dbReference type="Pfam" id="PF02410">
    <property type="entry name" value="RsfS"/>
    <property type="match status" value="1"/>
</dbReference>
<evidence type="ECO:0000313" key="3">
    <source>
        <dbReference type="EMBL" id="SLN30555.1"/>
    </source>
</evidence>
<protein>
    <recommendedName>
        <fullName evidence="2">Ribosomal silencing factor RsfS</fullName>
    </recommendedName>
</protein>
<dbReference type="AlphaFoldDB" id="A0A1Y5S1W4"/>
<keyword evidence="2" id="KW-0678">Repressor</keyword>
<evidence type="ECO:0000313" key="4">
    <source>
        <dbReference type="Proteomes" id="UP000193307"/>
    </source>
</evidence>
<comment type="subunit">
    <text evidence="2">Interacts with ribosomal protein uL14 (rplN).</text>
</comment>
<comment type="function">
    <text evidence="2">Functions as a ribosomal silencing factor. Interacts with ribosomal protein uL14 (rplN), blocking formation of intersubunit bridge B8. Prevents association of the 30S and 50S ribosomal subunits and the formation of functional ribosomes, thus repressing translation.</text>
</comment>
<dbReference type="RefSeq" id="WP_085848056.1">
    <property type="nucleotide sequence ID" value="NZ_FNZV01000008.1"/>
</dbReference>
<dbReference type="GO" id="GO:0043023">
    <property type="term" value="F:ribosomal large subunit binding"/>
    <property type="evidence" value="ECO:0007669"/>
    <property type="project" value="TreeGrafter"/>
</dbReference>
<comment type="similarity">
    <text evidence="1 2">Belongs to the Iojap/RsfS family.</text>
</comment>
<organism evidence="3 4">
    <name type="scientific">Pacificibacter marinus</name>
    <dbReference type="NCBI Taxonomy" id="658057"/>
    <lineage>
        <taxon>Bacteria</taxon>
        <taxon>Pseudomonadati</taxon>
        <taxon>Pseudomonadota</taxon>
        <taxon>Alphaproteobacteria</taxon>
        <taxon>Rhodobacterales</taxon>
        <taxon>Roseobacteraceae</taxon>
        <taxon>Pacificibacter</taxon>
    </lineage>
</organism>
<dbReference type="InterPro" id="IPR004394">
    <property type="entry name" value="Iojap/RsfS/C7orf30"/>
</dbReference>
<accession>A0A1Y5S1W4</accession>
<keyword evidence="2" id="KW-0810">Translation regulation</keyword>
<dbReference type="OrthoDB" id="9793681at2"/>
<evidence type="ECO:0000256" key="2">
    <source>
        <dbReference type="HAMAP-Rule" id="MF_01477"/>
    </source>
</evidence>
<dbReference type="NCBIfam" id="TIGR00090">
    <property type="entry name" value="rsfS_iojap_ybeB"/>
    <property type="match status" value="1"/>
</dbReference>
<dbReference type="SUPFAM" id="SSF81301">
    <property type="entry name" value="Nucleotidyltransferase"/>
    <property type="match status" value="1"/>
</dbReference>
<dbReference type="GO" id="GO:0090071">
    <property type="term" value="P:negative regulation of ribosome biogenesis"/>
    <property type="evidence" value="ECO:0007669"/>
    <property type="project" value="UniProtKB-UniRule"/>
</dbReference>
<sequence>MTDATTETSEPTFGGKLMLDFITDHLEAEKAEDIVIIDLADKSSMADYMVVCSGRSARQVGSLAEKLSANLKIDHEIFSRIEGKTAGDWVLLDAGDVIVHIFRPEVREFYQLEKMWLSSDEATALMSARPES</sequence>
<dbReference type="GO" id="GO:0005737">
    <property type="term" value="C:cytoplasm"/>
    <property type="evidence" value="ECO:0007669"/>
    <property type="project" value="UniProtKB-SubCell"/>
</dbReference>
<keyword evidence="2" id="KW-0963">Cytoplasm</keyword>
<dbReference type="EMBL" id="FWFW01000003">
    <property type="protein sequence ID" value="SLN30555.1"/>
    <property type="molecule type" value="Genomic_DNA"/>
</dbReference>
<proteinExistence type="inferred from homology"/>
<dbReference type="Proteomes" id="UP000193307">
    <property type="component" value="Unassembled WGS sequence"/>
</dbReference>
<dbReference type="STRING" id="658057.SAMN04488032_108153"/>
<dbReference type="PANTHER" id="PTHR21043">
    <property type="entry name" value="IOJAP SUPERFAMILY ORTHOLOG"/>
    <property type="match status" value="1"/>
</dbReference>
<dbReference type="Gene3D" id="3.30.460.10">
    <property type="entry name" value="Beta Polymerase, domain 2"/>
    <property type="match status" value="1"/>
</dbReference>
<dbReference type="GO" id="GO:0042256">
    <property type="term" value="P:cytosolic ribosome assembly"/>
    <property type="evidence" value="ECO:0007669"/>
    <property type="project" value="UniProtKB-UniRule"/>
</dbReference>
<comment type="subcellular location">
    <subcellularLocation>
        <location evidence="2">Cytoplasm</location>
    </subcellularLocation>
</comment>
<dbReference type="GO" id="GO:0017148">
    <property type="term" value="P:negative regulation of translation"/>
    <property type="evidence" value="ECO:0007669"/>
    <property type="project" value="UniProtKB-UniRule"/>
</dbReference>
<gene>
    <name evidence="2 3" type="primary">rsfS</name>
    <name evidence="3" type="ORF">PAM7971_01155</name>
</gene>
<evidence type="ECO:0000256" key="1">
    <source>
        <dbReference type="ARBA" id="ARBA00010574"/>
    </source>
</evidence>
<dbReference type="HAMAP" id="MF_01477">
    <property type="entry name" value="Iojap_RsfS"/>
    <property type="match status" value="1"/>
</dbReference>
<keyword evidence="4" id="KW-1185">Reference proteome</keyword>
<name>A0A1Y5S1W4_9RHOB</name>